<dbReference type="OrthoDB" id="7939651at2759"/>
<evidence type="ECO:0000313" key="3">
    <source>
        <dbReference type="Proteomes" id="UP001153636"/>
    </source>
</evidence>
<proteinExistence type="predicted"/>
<sequence length="416" mass="47032">MGIIPEKKCFKEPSQLIKFIVLFVCCIFTCTQVAQCLEKYLYPPASTHAEFILNDSIRYPCLTICRRPSFKIHLFQPFGVLTSSIESPNAFRNFDFFKFNLTNFFDATTYNFHDIFGQIAYGSQGYSSKYPKLSLKITPSFHIKRGRCFTFQPLRPTDIFSISGGYVFYMFHDNRNQRLNDYGVSTHGFQIYLHQPNEAVTCKFNNIILGTGRIAICVTETIWTTGFTALPKKVLFCNFRKTKKMQKKKNASSIGENTSVPSTSTLPTNPTVNNDAYTPSASSQQTYSTVTDSDIASNSSLGSTVPEPVVIPKPAVELVSNEPVLSFSEESPVVFECIVDSTPHNISFESDVNTDENHACIYCGQKTKRHKLKRLPLHACDKNSFLNKLNISLLSCNLEAQSRLPEHTYNRIFLTE</sequence>
<protein>
    <submittedName>
        <fullName evidence="2">Uncharacterized protein</fullName>
    </submittedName>
</protein>
<keyword evidence="3" id="KW-1185">Reference proteome</keyword>
<dbReference type="EMBL" id="OV651822">
    <property type="protein sequence ID" value="CAH1100622.1"/>
    <property type="molecule type" value="Genomic_DNA"/>
</dbReference>
<name>A0A9P0CL37_9CUCU</name>
<gene>
    <name evidence="2" type="ORF">PSYICH_LOCUS2175</name>
</gene>
<dbReference type="AlphaFoldDB" id="A0A9P0CL37"/>
<evidence type="ECO:0000313" key="2">
    <source>
        <dbReference type="EMBL" id="CAH1100622.1"/>
    </source>
</evidence>
<reference evidence="2" key="1">
    <citation type="submission" date="2022-01" db="EMBL/GenBank/DDBJ databases">
        <authorList>
            <person name="King R."/>
        </authorList>
    </citation>
    <scope>NUCLEOTIDE SEQUENCE</scope>
</reference>
<dbReference type="Proteomes" id="UP001153636">
    <property type="component" value="Chromosome 10"/>
</dbReference>
<evidence type="ECO:0000256" key="1">
    <source>
        <dbReference type="SAM" id="MobiDB-lite"/>
    </source>
</evidence>
<feature type="region of interest" description="Disordered" evidence="1">
    <location>
        <begin position="248"/>
        <end position="284"/>
    </location>
</feature>
<feature type="compositionally biased region" description="Polar residues" evidence="1">
    <location>
        <begin position="251"/>
        <end position="284"/>
    </location>
</feature>
<organism evidence="2 3">
    <name type="scientific">Psylliodes chrysocephalus</name>
    <dbReference type="NCBI Taxonomy" id="3402493"/>
    <lineage>
        <taxon>Eukaryota</taxon>
        <taxon>Metazoa</taxon>
        <taxon>Ecdysozoa</taxon>
        <taxon>Arthropoda</taxon>
        <taxon>Hexapoda</taxon>
        <taxon>Insecta</taxon>
        <taxon>Pterygota</taxon>
        <taxon>Neoptera</taxon>
        <taxon>Endopterygota</taxon>
        <taxon>Coleoptera</taxon>
        <taxon>Polyphaga</taxon>
        <taxon>Cucujiformia</taxon>
        <taxon>Chrysomeloidea</taxon>
        <taxon>Chrysomelidae</taxon>
        <taxon>Galerucinae</taxon>
        <taxon>Alticini</taxon>
        <taxon>Psylliodes</taxon>
    </lineage>
</organism>
<accession>A0A9P0CL37</accession>